<proteinExistence type="predicted"/>
<evidence type="ECO:0000313" key="3">
    <source>
        <dbReference type="EMBL" id="TFB06459.1"/>
    </source>
</evidence>
<dbReference type="RefSeq" id="XP_073562660.1">
    <property type="nucleotide sequence ID" value="XM_073699662.1"/>
</dbReference>
<feature type="compositionally biased region" description="Basic and acidic residues" evidence="1">
    <location>
        <begin position="19"/>
        <end position="32"/>
    </location>
</feature>
<feature type="domain" description="DUF7892" evidence="2">
    <location>
        <begin position="622"/>
        <end position="757"/>
    </location>
</feature>
<dbReference type="Pfam" id="PF25422">
    <property type="entry name" value="DUF7892"/>
    <property type="match status" value="1"/>
</dbReference>
<feature type="region of interest" description="Disordered" evidence="1">
    <location>
        <begin position="1"/>
        <end position="76"/>
    </location>
</feature>
<evidence type="ECO:0000256" key="1">
    <source>
        <dbReference type="SAM" id="MobiDB-lite"/>
    </source>
</evidence>
<reference evidence="3 4" key="1">
    <citation type="submission" date="2018-01" db="EMBL/GenBank/DDBJ databases">
        <title>Genome characterization of the sugarcane-associated fungus Trichoderma ghanense CCMA-1212 and their application in lignocelulose bioconversion.</title>
        <authorList>
            <person name="Steindorff A.S."/>
            <person name="Mendes T.D."/>
            <person name="Vilela E.S.D."/>
            <person name="Rodrigues D.S."/>
            <person name="Formighieri E.F."/>
            <person name="Melo I.S."/>
            <person name="Favaro L.C.L."/>
        </authorList>
    </citation>
    <scope>NUCLEOTIDE SEQUENCE [LARGE SCALE GENOMIC DNA]</scope>
    <source>
        <strain evidence="3 4">CCMA-1212</strain>
    </source>
</reference>
<dbReference type="GeneID" id="300574112"/>
<feature type="compositionally biased region" description="Basic residues" evidence="1">
    <location>
        <begin position="445"/>
        <end position="457"/>
    </location>
</feature>
<organism evidence="3 4">
    <name type="scientific">Trichoderma ghanense</name>
    <dbReference type="NCBI Taxonomy" id="65468"/>
    <lineage>
        <taxon>Eukaryota</taxon>
        <taxon>Fungi</taxon>
        <taxon>Dikarya</taxon>
        <taxon>Ascomycota</taxon>
        <taxon>Pezizomycotina</taxon>
        <taxon>Sordariomycetes</taxon>
        <taxon>Hypocreomycetidae</taxon>
        <taxon>Hypocreales</taxon>
        <taxon>Hypocreaceae</taxon>
        <taxon>Trichoderma</taxon>
    </lineage>
</organism>
<comment type="caution">
    <text evidence="3">The sequence shown here is derived from an EMBL/GenBank/DDBJ whole genome shotgun (WGS) entry which is preliminary data.</text>
</comment>
<evidence type="ECO:0000313" key="4">
    <source>
        <dbReference type="Proteomes" id="UP001642720"/>
    </source>
</evidence>
<keyword evidence="4" id="KW-1185">Reference proteome</keyword>
<dbReference type="CDD" id="cd09917">
    <property type="entry name" value="F-box_SF"/>
    <property type="match status" value="1"/>
</dbReference>
<feature type="region of interest" description="Disordered" evidence="1">
    <location>
        <begin position="441"/>
        <end position="461"/>
    </location>
</feature>
<name>A0ABY2HDJ9_9HYPO</name>
<dbReference type="EMBL" id="PPTA01000002">
    <property type="protein sequence ID" value="TFB06459.1"/>
    <property type="molecule type" value="Genomic_DNA"/>
</dbReference>
<dbReference type="InterPro" id="IPR057214">
    <property type="entry name" value="DUF7892"/>
</dbReference>
<dbReference type="InterPro" id="IPR036047">
    <property type="entry name" value="F-box-like_dom_sf"/>
</dbReference>
<gene>
    <name evidence="3" type="ORF">CCMA1212_002273</name>
</gene>
<dbReference type="Proteomes" id="UP001642720">
    <property type="component" value="Unassembled WGS sequence"/>
</dbReference>
<sequence length="1025" mass="114443">MDGRPQRPEAGANLVFLQKPDEERVPSKRPMDSQRSLASSETGSSGTMDQPNAADEKRKRMAVSSPSEAGAAKRAKIASTDQDLVGVGTTKLSHHDISQHLPAEVWQRIFTSLPPHSLGELMSVNRLFHKYLDPTSPFQVSAPDSYLPCSLPKLSPNTIWRASRRCHWPNMPSPLSGRSELDMWRFACTRSCQFCGQVDETDYTGNPLPWSRGPGNDTVSLVFQFFVASCGQCLAENSVKEVELLLSASNPSFIAAGAPTVFLTADLNVVTRQMMRNTPMPTSVQLTKVFWPAQLESLRAELEDARRFGAGAVEEWVKGLESRGAEAIRDASRWDGWYLSGGVRQMRRRSSSTRMTSSSNSRHVQHAQSRQTREEMKELKCKRQAEIEARAAQLHPPILPGVLHKLQAFQVASEMNAPLDDNEWKVLKLLLLDQRDKAELGGRKAAPKKQATHKYPTRSKTAGIETAEPPVQGLVDPTIRAEVSKLADTIINGRWDEGRNIKKKNCAAFASQVLTCVRDQFYATSSKAKASPMRRLTLDDMRWIFTHKIAPLTDCHGIDIFSCSKCPTSKLYSFQGVMQHHCQTHSGKGGKMSVHWKSEWTAELPFKPAPVAEGQSLSHATVKQRASTLAKDLAPAWYALKSVENIPASVKVSAAIHFIAKRYQELYQEPAPWELLFTGKCYNIIAVQACLACKVCTQKPAIGKNRTFKLAGLAHHFHQTHEHVDWRTGMVWVPDLCLSQDVAIRKNKRAFELISDALPWLFEDKEAMCQGDPVLLRGRQTPLDANQEANDAVAGPAMHLYPAERSGETLRLLPAGAVYSTPGVAHRQLAYKADIASGPNSNETGLGDHEAPGKMAARHSAREVEDWGGATWEAAHVSLRSVNPRHAVPEPRSYVEAYYVHREHVPHTREPPVSYPYYPDMERQGQQTHAAVEVRHPSRQPCTTRYYDPSMSSTAAYHYAEPIPSYDRYNVVDLRNLPDHHYVERPVAYHRQRTTPMPTISTIPTTNYIDTALASRVYSAYPSRH</sequence>
<evidence type="ECO:0000259" key="2">
    <source>
        <dbReference type="Pfam" id="PF25422"/>
    </source>
</evidence>
<accession>A0ABY2HDJ9</accession>
<feature type="compositionally biased region" description="Low complexity" evidence="1">
    <location>
        <begin position="352"/>
        <end position="362"/>
    </location>
</feature>
<dbReference type="SUPFAM" id="SSF81383">
    <property type="entry name" value="F-box domain"/>
    <property type="match status" value="1"/>
</dbReference>
<feature type="region of interest" description="Disordered" evidence="1">
    <location>
        <begin position="347"/>
        <end position="377"/>
    </location>
</feature>
<protein>
    <recommendedName>
        <fullName evidence="2">DUF7892 domain-containing protein</fullName>
    </recommendedName>
</protein>
<feature type="compositionally biased region" description="Polar residues" evidence="1">
    <location>
        <begin position="33"/>
        <end position="50"/>
    </location>
</feature>